<sequence length="111" mass="12103">MAVTREVRERDGLKLYRNALSRRLLAAEGTAAMLQAALREFPDLLGFDLWQHPSGGLMLCRTDNRPAALAKDKAWAMARPDLLFAQASMREGTMVPALSGGFGEAARPAFA</sequence>
<protein>
    <submittedName>
        <fullName evidence="1">Uncharacterized protein</fullName>
    </submittedName>
</protein>
<reference evidence="1 2" key="1">
    <citation type="submission" date="2014-01" db="EMBL/GenBank/DDBJ databases">
        <title>Genome sequence determination for a cystic fibrosis isolate, Inquilinus limosus.</title>
        <authorList>
            <person name="Pino M."/>
            <person name="Di Conza J."/>
            <person name="Gutkind G."/>
        </authorList>
    </citation>
    <scope>NUCLEOTIDE SEQUENCE [LARGE SCALE GENOMIC DNA]</scope>
    <source>
        <strain evidence="1 2">MP06</strain>
    </source>
</reference>
<dbReference type="EMBL" id="JANX01000004">
    <property type="protein sequence ID" value="KGM35984.1"/>
    <property type="molecule type" value="Genomic_DNA"/>
</dbReference>
<dbReference type="RefSeq" id="WP_034831044.1">
    <property type="nucleotide sequence ID" value="NZ_JANX01000004.1"/>
</dbReference>
<accession>A0A0A0DCX5</accession>
<evidence type="ECO:0000313" key="1">
    <source>
        <dbReference type="EMBL" id="KGM35984.1"/>
    </source>
</evidence>
<organism evidence="1 2">
    <name type="scientific">Inquilinus limosus MP06</name>
    <dbReference type="NCBI Taxonomy" id="1398085"/>
    <lineage>
        <taxon>Bacteria</taxon>
        <taxon>Pseudomonadati</taxon>
        <taxon>Pseudomonadota</taxon>
        <taxon>Alphaproteobacteria</taxon>
        <taxon>Rhodospirillales</taxon>
        <taxon>Rhodospirillaceae</taxon>
        <taxon>Inquilinus</taxon>
    </lineage>
</organism>
<dbReference type="OrthoDB" id="7360638at2"/>
<proteinExistence type="predicted"/>
<name>A0A0A0DCX5_9PROT</name>
<dbReference type="Proteomes" id="UP000029995">
    <property type="component" value="Unassembled WGS sequence"/>
</dbReference>
<gene>
    <name evidence="1" type="ORF">P409_01400</name>
</gene>
<comment type="caution">
    <text evidence="1">The sequence shown here is derived from an EMBL/GenBank/DDBJ whole genome shotgun (WGS) entry which is preliminary data.</text>
</comment>
<dbReference type="AlphaFoldDB" id="A0A0A0DCX5"/>
<evidence type="ECO:0000313" key="2">
    <source>
        <dbReference type="Proteomes" id="UP000029995"/>
    </source>
</evidence>